<dbReference type="CDD" id="cd16442">
    <property type="entry name" value="BPL"/>
    <property type="match status" value="1"/>
</dbReference>
<evidence type="ECO:0000256" key="1">
    <source>
        <dbReference type="ARBA" id="ARBA00022598"/>
    </source>
</evidence>
<name>A0A017SVF0_9BACT</name>
<dbReference type="GO" id="GO:0005737">
    <property type="term" value="C:cytoplasm"/>
    <property type="evidence" value="ECO:0007669"/>
    <property type="project" value="TreeGrafter"/>
</dbReference>
<dbReference type="PANTHER" id="PTHR12835:SF5">
    <property type="entry name" value="BIOTIN--PROTEIN LIGASE"/>
    <property type="match status" value="1"/>
</dbReference>
<protein>
    <recommendedName>
        <fullName evidence="5">biotin--[biotin carboxyl-carrier protein] ligase</fullName>
        <ecNumber evidence="5">6.3.4.15</ecNumber>
    </recommendedName>
</protein>
<evidence type="ECO:0000256" key="3">
    <source>
        <dbReference type="ARBA" id="ARBA00022840"/>
    </source>
</evidence>
<keyword evidence="1 8" id="KW-0436">Ligase</keyword>
<proteinExistence type="predicted"/>
<dbReference type="EMBL" id="ASRX01000118">
    <property type="protein sequence ID" value="EYF00286.1"/>
    <property type="molecule type" value="Genomic_DNA"/>
</dbReference>
<evidence type="ECO:0000259" key="7">
    <source>
        <dbReference type="PROSITE" id="PS51733"/>
    </source>
</evidence>
<dbReference type="Pfam" id="PF03099">
    <property type="entry name" value="BPL_LplA_LipB"/>
    <property type="match status" value="1"/>
</dbReference>
<evidence type="ECO:0000313" key="8">
    <source>
        <dbReference type="EMBL" id="EYF00286.1"/>
    </source>
</evidence>
<keyword evidence="4" id="KW-0092">Biotin</keyword>
<dbReference type="eggNOG" id="COG0340">
    <property type="taxonomic scope" value="Bacteria"/>
</dbReference>
<reference evidence="8 9" key="1">
    <citation type="submission" date="2013-05" db="EMBL/GenBank/DDBJ databases">
        <title>Genome assembly of Chondromyces apiculatus DSM 436.</title>
        <authorList>
            <person name="Sharma G."/>
            <person name="Khatri I."/>
            <person name="Kaur C."/>
            <person name="Mayilraj S."/>
            <person name="Subramanian S."/>
        </authorList>
    </citation>
    <scope>NUCLEOTIDE SEQUENCE [LARGE SCALE GENOMIC DNA]</scope>
    <source>
        <strain evidence="8 9">DSM 436</strain>
    </source>
</reference>
<accession>A0A017SVF0</accession>
<organism evidence="8 9">
    <name type="scientific">Chondromyces apiculatus DSM 436</name>
    <dbReference type="NCBI Taxonomy" id="1192034"/>
    <lineage>
        <taxon>Bacteria</taxon>
        <taxon>Pseudomonadati</taxon>
        <taxon>Myxococcota</taxon>
        <taxon>Polyangia</taxon>
        <taxon>Polyangiales</taxon>
        <taxon>Polyangiaceae</taxon>
        <taxon>Chondromyces</taxon>
    </lineage>
</organism>
<dbReference type="Gene3D" id="2.30.30.100">
    <property type="match status" value="1"/>
</dbReference>
<dbReference type="InterPro" id="IPR004408">
    <property type="entry name" value="Biotin_CoA_COase_ligase"/>
</dbReference>
<dbReference type="InterPro" id="IPR008988">
    <property type="entry name" value="Transcriptional_repressor_C"/>
</dbReference>
<feature type="domain" description="BPL/LPL catalytic" evidence="7">
    <location>
        <begin position="9"/>
        <end position="209"/>
    </location>
</feature>
<keyword evidence="3" id="KW-0067">ATP-binding</keyword>
<dbReference type="InterPro" id="IPR045864">
    <property type="entry name" value="aa-tRNA-synth_II/BPL/LPL"/>
</dbReference>
<dbReference type="PROSITE" id="PS51733">
    <property type="entry name" value="BPL_LPL_CATALYTIC"/>
    <property type="match status" value="1"/>
</dbReference>
<dbReference type="GO" id="GO:0005524">
    <property type="term" value="F:ATP binding"/>
    <property type="evidence" value="ECO:0007669"/>
    <property type="project" value="UniProtKB-KW"/>
</dbReference>
<keyword evidence="9" id="KW-1185">Reference proteome</keyword>
<dbReference type="SUPFAM" id="SSF50037">
    <property type="entry name" value="C-terminal domain of transcriptional repressors"/>
    <property type="match status" value="1"/>
</dbReference>
<comment type="caution">
    <text evidence="8">The sequence shown here is derived from an EMBL/GenBank/DDBJ whole genome shotgun (WGS) entry which is preliminary data.</text>
</comment>
<keyword evidence="2" id="KW-0547">Nucleotide-binding</keyword>
<dbReference type="Pfam" id="PF02237">
    <property type="entry name" value="BPL_C"/>
    <property type="match status" value="1"/>
</dbReference>
<evidence type="ECO:0000256" key="4">
    <source>
        <dbReference type="ARBA" id="ARBA00023267"/>
    </source>
</evidence>
<dbReference type="SUPFAM" id="SSF55681">
    <property type="entry name" value="Class II aaRS and biotin synthetases"/>
    <property type="match status" value="1"/>
</dbReference>
<evidence type="ECO:0000256" key="2">
    <source>
        <dbReference type="ARBA" id="ARBA00022741"/>
    </source>
</evidence>
<dbReference type="STRING" id="1192034.CAP_0976"/>
<evidence type="ECO:0000256" key="5">
    <source>
        <dbReference type="ARBA" id="ARBA00024227"/>
    </source>
</evidence>
<evidence type="ECO:0000256" key="6">
    <source>
        <dbReference type="ARBA" id="ARBA00047846"/>
    </source>
</evidence>
<comment type="catalytic activity">
    <reaction evidence="6">
        <text>biotin + L-lysyl-[protein] + ATP = N(6)-biotinyl-L-lysyl-[protein] + AMP + diphosphate + H(+)</text>
        <dbReference type="Rhea" id="RHEA:11756"/>
        <dbReference type="Rhea" id="RHEA-COMP:9752"/>
        <dbReference type="Rhea" id="RHEA-COMP:10505"/>
        <dbReference type="ChEBI" id="CHEBI:15378"/>
        <dbReference type="ChEBI" id="CHEBI:29969"/>
        <dbReference type="ChEBI" id="CHEBI:30616"/>
        <dbReference type="ChEBI" id="CHEBI:33019"/>
        <dbReference type="ChEBI" id="CHEBI:57586"/>
        <dbReference type="ChEBI" id="CHEBI:83144"/>
        <dbReference type="ChEBI" id="CHEBI:456215"/>
        <dbReference type="EC" id="6.3.4.15"/>
    </reaction>
</comment>
<dbReference type="Proteomes" id="UP000019678">
    <property type="component" value="Unassembled WGS sequence"/>
</dbReference>
<dbReference type="InterPro" id="IPR004143">
    <property type="entry name" value="BPL_LPL_catalytic"/>
</dbReference>
<gene>
    <name evidence="8" type="ORF">CAP_0976</name>
</gene>
<dbReference type="RefSeq" id="WP_044251735.1">
    <property type="nucleotide sequence ID" value="NZ_ASRX01000118.1"/>
</dbReference>
<evidence type="ECO:0000313" key="9">
    <source>
        <dbReference type="Proteomes" id="UP000019678"/>
    </source>
</evidence>
<dbReference type="GO" id="GO:0004077">
    <property type="term" value="F:biotin--[biotin carboxyl-carrier protein] ligase activity"/>
    <property type="evidence" value="ECO:0007669"/>
    <property type="project" value="UniProtKB-EC"/>
</dbReference>
<sequence>MSGLDEAALHRALGARGATLGLPLSVMAQTGSTNDDARRAAQAGAPQGATFVADEQISGRGRGGHRWYSPAGENLYLSVVLRPRLPPAAAARITLVCGLVVAAVVEGALAAAGRAGCAGCAELAVGLKWPNDVLVEGKKVAGVLVEGQSRGEMLHSLVVGVGLNVRARELPEEIAHRATSLAMLGVQASREELAAELLARLGEAVSRFEAEGLVAFGAEIGRRDWLQGREIEVGEVAGVASGIDAEGRLLVRSAEGTLQAVAAGEVSVRYR</sequence>
<dbReference type="AlphaFoldDB" id="A0A017SVF0"/>
<dbReference type="EC" id="6.3.4.15" evidence="5"/>
<dbReference type="InterPro" id="IPR003142">
    <property type="entry name" value="BPL_C"/>
</dbReference>
<dbReference type="Gene3D" id="3.30.930.10">
    <property type="entry name" value="Bira Bifunctional Protein, Domain 2"/>
    <property type="match status" value="1"/>
</dbReference>
<dbReference type="PANTHER" id="PTHR12835">
    <property type="entry name" value="BIOTIN PROTEIN LIGASE"/>
    <property type="match status" value="1"/>
</dbReference>
<dbReference type="NCBIfam" id="TIGR00121">
    <property type="entry name" value="birA_ligase"/>
    <property type="match status" value="1"/>
</dbReference>